<dbReference type="InterPro" id="IPR038636">
    <property type="entry name" value="Wzi_sf"/>
</dbReference>
<protein>
    <recommendedName>
        <fullName evidence="3">Capsule assembly Wzi family protein</fullName>
    </recommendedName>
</protein>
<organism evidence="1 2">
    <name type="scientific">Potamilus streckersoni</name>
    <dbReference type="NCBI Taxonomy" id="2493646"/>
    <lineage>
        <taxon>Eukaryota</taxon>
        <taxon>Metazoa</taxon>
        <taxon>Spiralia</taxon>
        <taxon>Lophotrochozoa</taxon>
        <taxon>Mollusca</taxon>
        <taxon>Bivalvia</taxon>
        <taxon>Autobranchia</taxon>
        <taxon>Heteroconchia</taxon>
        <taxon>Palaeoheterodonta</taxon>
        <taxon>Unionida</taxon>
        <taxon>Unionoidea</taxon>
        <taxon>Unionidae</taxon>
        <taxon>Ambleminae</taxon>
        <taxon>Lampsilini</taxon>
        <taxon>Potamilus</taxon>
    </lineage>
</organism>
<name>A0AAE0W984_9BIVA</name>
<comment type="caution">
    <text evidence="1">The sequence shown here is derived from an EMBL/GenBank/DDBJ whole genome shotgun (WGS) entry which is preliminary data.</text>
</comment>
<dbReference type="AlphaFoldDB" id="A0AAE0W984"/>
<keyword evidence="2" id="KW-1185">Reference proteome</keyword>
<sequence length="508" mass="58272">MIPLDDDQAPHAVSVYQFITNMHVAGFVKEYDAGYPNLSRAQVLSFLKEVESHSNELSQSESDILNKLKKTWGKGMITDTHYAQLIGIGEPWITPWYKRFAEIVSPEKEKIAYFFENPYINVHVEFLGGYVEAFRLLPSFGESGRIIEGGLRLRDESASRNELVPQYNFIQGHTRVHVSPTEDMDISLQLAHEPIKLGFGESSSLIFSNETPAFDFVRLDFKYGVFSFAGIYASGVGPFSLDRTKNFSKYYAVHFVRVAFPKLFSLRVWDIVSYGDRIELAYFNPLIMFKFIEEALQDRDNPLFGFDVQFTFIDNLAINFTMLLDDISANTTGYGNKYAFQANILWYKAFGISNFSLAFEYTHIRPFVYSHWNPLSSYNHYGTSIGHKAGPNSQNFYLGFKYYPTHWLNINFSTALTRSGENRDETGTFIKDVGRNPLLHPTGLGSLTEAPFLDGIRLDSYTFTVGIKIEPLRNYIISLNYEHTLKKWLNTETIHSEGWGYMQLTIEY</sequence>
<proteinExistence type="predicted"/>
<dbReference type="EMBL" id="JAEAOA010000085">
    <property type="protein sequence ID" value="KAK3604905.1"/>
    <property type="molecule type" value="Genomic_DNA"/>
</dbReference>
<dbReference type="Gene3D" id="2.40.160.130">
    <property type="entry name" value="Capsule assembly protein Wzi"/>
    <property type="match status" value="1"/>
</dbReference>
<evidence type="ECO:0000313" key="2">
    <source>
        <dbReference type="Proteomes" id="UP001195483"/>
    </source>
</evidence>
<evidence type="ECO:0000313" key="1">
    <source>
        <dbReference type="EMBL" id="KAK3604905.1"/>
    </source>
</evidence>
<reference evidence="1" key="2">
    <citation type="journal article" date="2021" name="Genome Biol. Evol.">
        <title>Developing a high-quality reference genome for a parasitic bivalve with doubly uniparental inheritance (Bivalvia: Unionida).</title>
        <authorList>
            <person name="Smith C.H."/>
        </authorList>
    </citation>
    <scope>NUCLEOTIDE SEQUENCE</scope>
    <source>
        <strain evidence="1">CHS0354</strain>
        <tissue evidence="1">Mantle</tissue>
    </source>
</reference>
<evidence type="ECO:0008006" key="3">
    <source>
        <dbReference type="Google" id="ProtNLM"/>
    </source>
</evidence>
<dbReference type="Proteomes" id="UP001195483">
    <property type="component" value="Unassembled WGS sequence"/>
</dbReference>
<accession>A0AAE0W984</accession>
<gene>
    <name evidence="1" type="ORF">CHS0354_000568</name>
</gene>
<reference evidence="1" key="3">
    <citation type="submission" date="2023-05" db="EMBL/GenBank/DDBJ databases">
        <authorList>
            <person name="Smith C.H."/>
        </authorList>
    </citation>
    <scope>NUCLEOTIDE SEQUENCE</scope>
    <source>
        <strain evidence="1">CHS0354</strain>
        <tissue evidence="1">Mantle</tissue>
    </source>
</reference>
<reference evidence="1" key="1">
    <citation type="journal article" date="2021" name="Genome Biol. Evol.">
        <title>A High-Quality Reference Genome for a Parasitic Bivalve with Doubly Uniparental Inheritance (Bivalvia: Unionida).</title>
        <authorList>
            <person name="Smith C.H."/>
        </authorList>
    </citation>
    <scope>NUCLEOTIDE SEQUENCE</scope>
    <source>
        <strain evidence="1">CHS0354</strain>
    </source>
</reference>